<comment type="caution">
    <text evidence="2">The sequence shown here is derived from an EMBL/GenBank/DDBJ whole genome shotgun (WGS) entry which is preliminary data.</text>
</comment>
<accession>A0A7J0EDU0</accession>
<name>A0A7J0EDU0_9ERIC</name>
<evidence type="ECO:0000313" key="3">
    <source>
        <dbReference type="Proteomes" id="UP000585474"/>
    </source>
</evidence>
<protein>
    <submittedName>
        <fullName evidence="2">SNF7 family protein</fullName>
    </submittedName>
</protein>
<dbReference type="Proteomes" id="UP000585474">
    <property type="component" value="Unassembled WGS sequence"/>
</dbReference>
<evidence type="ECO:0000313" key="2">
    <source>
        <dbReference type="EMBL" id="GFY84654.1"/>
    </source>
</evidence>
<dbReference type="OrthoDB" id="1721888at2759"/>
<proteinExistence type="predicted"/>
<evidence type="ECO:0000256" key="1">
    <source>
        <dbReference type="SAM" id="MobiDB-lite"/>
    </source>
</evidence>
<feature type="region of interest" description="Disordered" evidence="1">
    <location>
        <begin position="29"/>
        <end position="62"/>
    </location>
</feature>
<dbReference type="AlphaFoldDB" id="A0A7J0EDU0"/>
<reference evidence="2 3" key="1">
    <citation type="submission" date="2019-07" db="EMBL/GenBank/DDBJ databases">
        <title>De Novo Assembly of kiwifruit Actinidia rufa.</title>
        <authorList>
            <person name="Sugita-Konishi S."/>
            <person name="Sato K."/>
            <person name="Mori E."/>
            <person name="Abe Y."/>
            <person name="Kisaki G."/>
            <person name="Hamano K."/>
            <person name="Suezawa K."/>
            <person name="Otani M."/>
            <person name="Fukuda T."/>
            <person name="Manabe T."/>
            <person name="Gomi K."/>
            <person name="Tabuchi M."/>
            <person name="Akimitsu K."/>
            <person name="Kataoka I."/>
        </authorList>
    </citation>
    <scope>NUCLEOTIDE SEQUENCE [LARGE SCALE GENOMIC DNA]</scope>
    <source>
        <strain evidence="3">cv. Fuchu</strain>
    </source>
</reference>
<dbReference type="EMBL" id="BJWL01000003">
    <property type="protein sequence ID" value="GFY84654.1"/>
    <property type="molecule type" value="Genomic_DNA"/>
</dbReference>
<organism evidence="2 3">
    <name type="scientific">Actinidia rufa</name>
    <dbReference type="NCBI Taxonomy" id="165716"/>
    <lineage>
        <taxon>Eukaryota</taxon>
        <taxon>Viridiplantae</taxon>
        <taxon>Streptophyta</taxon>
        <taxon>Embryophyta</taxon>
        <taxon>Tracheophyta</taxon>
        <taxon>Spermatophyta</taxon>
        <taxon>Magnoliopsida</taxon>
        <taxon>eudicotyledons</taxon>
        <taxon>Gunneridae</taxon>
        <taxon>Pentapetalae</taxon>
        <taxon>asterids</taxon>
        <taxon>Ericales</taxon>
        <taxon>Actinidiaceae</taxon>
        <taxon>Actinidia</taxon>
    </lineage>
</organism>
<gene>
    <name evidence="2" type="ORF">Acr_03g0014280</name>
</gene>
<sequence length="89" mass="9500">MSTSVFSQDCLTQLEELDALESDMGLETEDGMPAYLQPDKESGLDAGLNLPSAPTGHAAVPAGQAGTQASFIFQIENKSRITQNEKLRS</sequence>
<keyword evidence="3" id="KW-1185">Reference proteome</keyword>